<dbReference type="GO" id="GO:0051536">
    <property type="term" value="F:iron-sulfur cluster binding"/>
    <property type="evidence" value="ECO:0007669"/>
    <property type="project" value="InterPro"/>
</dbReference>
<reference evidence="3" key="1">
    <citation type="journal article" date="2020" name="mSystems">
        <title>Genome- and Community-Level Interaction Insights into Carbon Utilization and Element Cycling Functions of Hydrothermarchaeota in Hydrothermal Sediment.</title>
        <authorList>
            <person name="Zhou Z."/>
            <person name="Liu Y."/>
            <person name="Xu W."/>
            <person name="Pan J."/>
            <person name="Luo Z.H."/>
            <person name="Li M."/>
        </authorList>
    </citation>
    <scope>NUCLEOTIDE SEQUENCE [LARGE SCALE GENOMIC DNA]</scope>
    <source>
        <strain evidence="3">HyVt-85</strain>
    </source>
</reference>
<dbReference type="InterPro" id="IPR037024">
    <property type="entry name" value="NiFe_Hase_small_N_sf"/>
</dbReference>
<comment type="caution">
    <text evidence="3">The sequence shown here is derived from an EMBL/GenBank/DDBJ whole genome shotgun (WGS) entry which is preliminary data.</text>
</comment>
<evidence type="ECO:0000259" key="2">
    <source>
        <dbReference type="Pfam" id="PF01058"/>
    </source>
</evidence>
<dbReference type="PANTHER" id="PTHR42845:SF3">
    <property type="entry name" value="CYTOSOLIC NIFE-HYDROGENASE, DELTA SUBUNIT"/>
    <property type="match status" value="1"/>
</dbReference>
<accession>A0A7J3T925</accession>
<organism evidence="3">
    <name type="scientific">Candidatus Aciduliprofundum boonei</name>
    <dbReference type="NCBI Taxonomy" id="379547"/>
    <lineage>
        <taxon>Archaea</taxon>
        <taxon>Methanobacteriati</taxon>
        <taxon>Thermoplasmatota</taxon>
        <taxon>DHVE2 group</taxon>
        <taxon>Candidatus Aciduliprofundum</taxon>
    </lineage>
</organism>
<dbReference type="AlphaFoldDB" id="A0A7J3T925"/>
<dbReference type="PANTHER" id="PTHR42845">
    <property type="entry name" value="COENZYME F420-REDUCING HYDROGENASE, GAMMA SUBUNIT"/>
    <property type="match status" value="1"/>
</dbReference>
<dbReference type="Proteomes" id="UP000886130">
    <property type="component" value="Unassembled WGS sequence"/>
</dbReference>
<dbReference type="GO" id="GO:0016491">
    <property type="term" value="F:oxidoreductase activity"/>
    <property type="evidence" value="ECO:0007669"/>
    <property type="project" value="UniProtKB-KW"/>
</dbReference>
<sequence length="248" mass="27727">MKIGIFSLSCCEGCSVQFLNLEEKILDLLKHFGIENFRLAKEYNEMPVDIAFVEGTPTNREEIVKLLKIRKDCNILVALGACAVTGGVPAMVNTMSKKEAMEVYGGFPPEMPVDPKPLDYYVDVDYHLYGCPFSKEELIELITSIILGKKYKDKEYSVCVECSLRENNCLLDQGYLCLGPITRGGCKALCPSNGKPCLGCRGPYEDANIKGHIKVLQDIGFSKEEIIEALSLFSYEKLKEVIGWLKEE</sequence>
<dbReference type="SUPFAM" id="SSF56770">
    <property type="entry name" value="HydA/Nqo6-like"/>
    <property type="match status" value="1"/>
</dbReference>
<name>A0A7J3T925_9ARCH</name>
<gene>
    <name evidence="3" type="ORF">ENL31_01435</name>
</gene>
<dbReference type="Pfam" id="PF01058">
    <property type="entry name" value="Oxidored_q6"/>
    <property type="match status" value="1"/>
</dbReference>
<dbReference type="InterPro" id="IPR006137">
    <property type="entry name" value="NADH_UbQ_OxRdtase-like_20kDa"/>
</dbReference>
<protein>
    <submittedName>
        <fullName evidence="3">NADH:ubiquinone oxidoreductase</fullName>
    </submittedName>
</protein>
<evidence type="ECO:0000256" key="1">
    <source>
        <dbReference type="ARBA" id="ARBA00023002"/>
    </source>
</evidence>
<evidence type="ECO:0000313" key="3">
    <source>
        <dbReference type="EMBL" id="HHE75775.1"/>
    </source>
</evidence>
<dbReference type="InterPro" id="IPR051349">
    <property type="entry name" value="Hydrogenase_assoc-protein"/>
</dbReference>
<proteinExistence type="predicted"/>
<feature type="domain" description="NADH:ubiquinone oxidoreductase-like 20kDa subunit" evidence="2">
    <location>
        <begin position="11"/>
        <end position="144"/>
    </location>
</feature>
<dbReference type="Gene3D" id="3.40.50.700">
    <property type="entry name" value="NADH:ubiquinone oxidoreductase-like, 20kDa subunit"/>
    <property type="match status" value="1"/>
</dbReference>
<dbReference type="EMBL" id="DRTM01000105">
    <property type="protein sequence ID" value="HHE75775.1"/>
    <property type="molecule type" value="Genomic_DNA"/>
</dbReference>
<keyword evidence="1" id="KW-0560">Oxidoreductase</keyword>